<accession>A0A286RLC8</accession>
<sequence length="39" mass="4622">MFQALHHGCTIALLRTKNFRSEDLERWVRRNCFFASPIG</sequence>
<proteinExistence type="predicted"/>
<evidence type="ECO:0000313" key="2">
    <source>
        <dbReference type="Proteomes" id="UP000215086"/>
    </source>
</evidence>
<evidence type="ECO:0000313" key="1">
    <source>
        <dbReference type="EMBL" id="ASV76763.1"/>
    </source>
</evidence>
<name>A0A286RLC8_9BACT</name>
<dbReference type="Proteomes" id="UP000215086">
    <property type="component" value="Chromosome"/>
</dbReference>
<dbReference type="KEGG" id="ttf:THTE_4162"/>
<dbReference type="EMBL" id="CP018477">
    <property type="protein sequence ID" value="ASV76763.1"/>
    <property type="molecule type" value="Genomic_DNA"/>
</dbReference>
<gene>
    <name evidence="1" type="ORF">THTE_4162</name>
</gene>
<keyword evidence="2" id="KW-1185">Reference proteome</keyword>
<reference evidence="1 2" key="1">
    <citation type="journal article" name="Front. Microbiol.">
        <title>Sugar Metabolism of the First Thermophilic Planctomycete Thermogutta terrifontis: Comparative Genomic and Transcriptomic Approaches.</title>
        <authorList>
            <person name="Elcheninov A.G."/>
            <person name="Menzel P."/>
            <person name="Gudbergsdottir S.R."/>
            <person name="Slesarev A.I."/>
            <person name="Kadnikov V.V."/>
            <person name="Krogh A."/>
            <person name="Bonch-Osmolovskaya E.A."/>
            <person name="Peng X."/>
            <person name="Kublanov I.V."/>
        </authorList>
    </citation>
    <scope>NUCLEOTIDE SEQUENCE [LARGE SCALE GENOMIC DNA]</scope>
    <source>
        <strain evidence="1 2">R1</strain>
    </source>
</reference>
<dbReference type="AlphaFoldDB" id="A0A286RLC8"/>
<organism evidence="1 2">
    <name type="scientific">Thermogutta terrifontis</name>
    <dbReference type="NCBI Taxonomy" id="1331910"/>
    <lineage>
        <taxon>Bacteria</taxon>
        <taxon>Pseudomonadati</taxon>
        <taxon>Planctomycetota</taxon>
        <taxon>Planctomycetia</taxon>
        <taxon>Pirellulales</taxon>
        <taxon>Thermoguttaceae</taxon>
        <taxon>Thermogutta</taxon>
    </lineage>
</organism>
<protein>
    <submittedName>
        <fullName evidence="1">Uncharacterized protein</fullName>
    </submittedName>
</protein>